<accession>A0ABZ0IGH8</accession>
<keyword evidence="8" id="KW-1185">Reference proteome</keyword>
<evidence type="ECO:0000256" key="5">
    <source>
        <dbReference type="ARBA" id="ARBA00023004"/>
    </source>
</evidence>
<sequence>MAVLDILEFPDPRLRTVAKPVEVVDDGLRTLIDNMIETMYEASGIGLAATQVNVHQRLLVLDTSEDRDTPKVFINPEVSIIDETLGSYDEGCLSVPGFYEEVNRPQKIRVDALGRDGKPFSEELDGLPAICLQHEIDHLDGKLFVDYISPLKRNRIRSKLEKAHRLRA</sequence>
<evidence type="ECO:0000256" key="2">
    <source>
        <dbReference type="ARBA" id="ARBA00022723"/>
    </source>
</evidence>
<evidence type="ECO:0000313" key="8">
    <source>
        <dbReference type="Proteomes" id="UP001626549"/>
    </source>
</evidence>
<dbReference type="Gene3D" id="3.90.45.10">
    <property type="entry name" value="Peptide deformylase"/>
    <property type="match status" value="1"/>
</dbReference>
<keyword evidence="3 6" id="KW-0378">Hydrolase</keyword>
<reference evidence="7 8" key="1">
    <citation type="submission" date="2023-10" db="EMBL/GenBank/DDBJ databases">
        <title>Two novel species belonging to the OM43/NOR5 clade.</title>
        <authorList>
            <person name="Park M."/>
        </authorList>
    </citation>
    <scope>NUCLEOTIDE SEQUENCE [LARGE SCALE GENOMIC DNA]</scope>
    <source>
        <strain evidence="7 8">IMCC45268</strain>
    </source>
</reference>
<proteinExistence type="inferred from homology"/>
<comment type="catalytic activity">
    <reaction evidence="6">
        <text>N-terminal N-formyl-L-methionyl-[peptide] + H2O = N-terminal L-methionyl-[peptide] + formate</text>
        <dbReference type="Rhea" id="RHEA:24420"/>
        <dbReference type="Rhea" id="RHEA-COMP:10639"/>
        <dbReference type="Rhea" id="RHEA-COMP:10640"/>
        <dbReference type="ChEBI" id="CHEBI:15377"/>
        <dbReference type="ChEBI" id="CHEBI:15740"/>
        <dbReference type="ChEBI" id="CHEBI:49298"/>
        <dbReference type="ChEBI" id="CHEBI:64731"/>
        <dbReference type="EC" id="3.5.1.88"/>
    </reaction>
</comment>
<feature type="binding site" evidence="6">
    <location>
        <position position="134"/>
    </location>
    <ligand>
        <name>Fe cation</name>
        <dbReference type="ChEBI" id="CHEBI:24875"/>
    </ligand>
</feature>
<dbReference type="EMBL" id="CP136865">
    <property type="protein sequence ID" value="WOJ97425.1"/>
    <property type="molecule type" value="Genomic_DNA"/>
</dbReference>
<dbReference type="EC" id="3.5.1.88" evidence="6"/>
<keyword evidence="5 6" id="KW-0408">Iron</keyword>
<feature type="active site" evidence="6">
    <location>
        <position position="135"/>
    </location>
</feature>
<evidence type="ECO:0000256" key="1">
    <source>
        <dbReference type="ARBA" id="ARBA00010759"/>
    </source>
</evidence>
<dbReference type="PANTHER" id="PTHR10458">
    <property type="entry name" value="PEPTIDE DEFORMYLASE"/>
    <property type="match status" value="1"/>
</dbReference>
<protein>
    <recommendedName>
        <fullName evidence="6">Peptide deformylase</fullName>
        <shortName evidence="6">PDF</shortName>
        <ecNumber evidence="6">3.5.1.88</ecNumber>
    </recommendedName>
    <alternativeName>
        <fullName evidence="6">Polypeptide deformylase</fullName>
    </alternativeName>
</protein>
<dbReference type="NCBIfam" id="NF001159">
    <property type="entry name" value="PRK00150.1-3"/>
    <property type="match status" value="1"/>
</dbReference>
<dbReference type="NCBIfam" id="TIGR00079">
    <property type="entry name" value="pept_deformyl"/>
    <property type="match status" value="1"/>
</dbReference>
<evidence type="ECO:0000256" key="4">
    <source>
        <dbReference type="ARBA" id="ARBA00022917"/>
    </source>
</evidence>
<dbReference type="PIRSF" id="PIRSF004749">
    <property type="entry name" value="Pep_def"/>
    <property type="match status" value="1"/>
</dbReference>
<dbReference type="Pfam" id="PF01327">
    <property type="entry name" value="Pep_deformylase"/>
    <property type="match status" value="1"/>
</dbReference>
<dbReference type="PRINTS" id="PR01576">
    <property type="entry name" value="PDEFORMYLASE"/>
</dbReference>
<comment type="function">
    <text evidence="6">Removes the formyl group from the N-terminal Met of newly synthesized proteins. Requires at least a dipeptide for an efficient rate of reaction. N-terminal L-methionine is a prerequisite for activity but the enzyme has broad specificity at other positions.</text>
</comment>
<dbReference type="HAMAP" id="MF_00163">
    <property type="entry name" value="Pep_deformylase"/>
    <property type="match status" value="1"/>
</dbReference>
<feature type="binding site" evidence="6">
    <location>
        <position position="92"/>
    </location>
    <ligand>
        <name>Fe cation</name>
        <dbReference type="ChEBI" id="CHEBI:24875"/>
    </ligand>
</feature>
<dbReference type="PANTHER" id="PTHR10458:SF21">
    <property type="entry name" value="PEPTIDE DEFORMYLASE"/>
    <property type="match status" value="1"/>
</dbReference>
<name>A0ABZ0IGH8_9GAMM</name>
<comment type="similarity">
    <text evidence="1 6">Belongs to the polypeptide deformylase family.</text>
</comment>
<dbReference type="RefSeq" id="WP_407328257.1">
    <property type="nucleotide sequence ID" value="NZ_CP136865.1"/>
</dbReference>
<dbReference type="GO" id="GO:0042586">
    <property type="term" value="F:peptide deformylase activity"/>
    <property type="evidence" value="ECO:0007669"/>
    <property type="project" value="UniProtKB-EC"/>
</dbReference>
<dbReference type="InterPro" id="IPR036821">
    <property type="entry name" value="Peptide_deformylase_sf"/>
</dbReference>
<evidence type="ECO:0000256" key="3">
    <source>
        <dbReference type="ARBA" id="ARBA00022801"/>
    </source>
</evidence>
<dbReference type="SUPFAM" id="SSF56420">
    <property type="entry name" value="Peptide deformylase"/>
    <property type="match status" value="1"/>
</dbReference>
<dbReference type="Proteomes" id="UP001626549">
    <property type="component" value="Chromosome"/>
</dbReference>
<organism evidence="7 8">
    <name type="scientific">Congregibacter brevis</name>
    <dbReference type="NCBI Taxonomy" id="3081201"/>
    <lineage>
        <taxon>Bacteria</taxon>
        <taxon>Pseudomonadati</taxon>
        <taxon>Pseudomonadota</taxon>
        <taxon>Gammaproteobacteria</taxon>
        <taxon>Cellvibrionales</taxon>
        <taxon>Halieaceae</taxon>
        <taxon>Congregibacter</taxon>
    </lineage>
</organism>
<evidence type="ECO:0000313" key="7">
    <source>
        <dbReference type="EMBL" id="WOJ97425.1"/>
    </source>
</evidence>
<feature type="binding site" evidence="6">
    <location>
        <position position="138"/>
    </location>
    <ligand>
        <name>Fe cation</name>
        <dbReference type="ChEBI" id="CHEBI:24875"/>
    </ligand>
</feature>
<dbReference type="CDD" id="cd00487">
    <property type="entry name" value="Pep_deformylase"/>
    <property type="match status" value="1"/>
</dbReference>
<keyword evidence="2 6" id="KW-0479">Metal-binding</keyword>
<comment type="cofactor">
    <cofactor evidence="6">
        <name>Fe(2+)</name>
        <dbReference type="ChEBI" id="CHEBI:29033"/>
    </cofactor>
    <text evidence="6">Binds 1 Fe(2+) ion.</text>
</comment>
<dbReference type="InterPro" id="IPR023635">
    <property type="entry name" value="Peptide_deformylase"/>
</dbReference>
<gene>
    <name evidence="6 7" type="primary">def</name>
    <name evidence="7" type="ORF">R0137_02360</name>
</gene>
<evidence type="ECO:0000256" key="6">
    <source>
        <dbReference type="HAMAP-Rule" id="MF_00163"/>
    </source>
</evidence>
<keyword evidence="4 6" id="KW-0648">Protein biosynthesis</keyword>